<reference evidence="2 3" key="1">
    <citation type="submission" date="2016-04" db="EMBL/GenBank/DDBJ databases">
        <title>A degradative enzymes factory behind the ericoid mycorrhizal symbiosis.</title>
        <authorList>
            <consortium name="DOE Joint Genome Institute"/>
            <person name="Martino E."/>
            <person name="Morin E."/>
            <person name="Grelet G."/>
            <person name="Kuo A."/>
            <person name="Kohler A."/>
            <person name="Daghino S."/>
            <person name="Barry K."/>
            <person name="Choi C."/>
            <person name="Cichocki N."/>
            <person name="Clum A."/>
            <person name="Copeland A."/>
            <person name="Hainaut M."/>
            <person name="Haridas S."/>
            <person name="Labutti K."/>
            <person name="Lindquist E."/>
            <person name="Lipzen A."/>
            <person name="Khouja H.-R."/>
            <person name="Murat C."/>
            <person name="Ohm R."/>
            <person name="Olson A."/>
            <person name="Spatafora J."/>
            <person name="Veneault-Fourrey C."/>
            <person name="Henrissat B."/>
            <person name="Grigoriev I."/>
            <person name="Martin F."/>
            <person name="Perotto S."/>
        </authorList>
    </citation>
    <scope>NUCLEOTIDE SEQUENCE [LARGE SCALE GENOMIC DNA]</scope>
    <source>
        <strain evidence="2 3">F</strain>
    </source>
</reference>
<proteinExistence type="predicted"/>
<feature type="region of interest" description="Disordered" evidence="1">
    <location>
        <begin position="1"/>
        <end position="44"/>
    </location>
</feature>
<gene>
    <name evidence="2" type="ORF">L207DRAFT_308498</name>
</gene>
<dbReference type="EMBL" id="KZ613943">
    <property type="protein sequence ID" value="PMD42312.1"/>
    <property type="molecule type" value="Genomic_DNA"/>
</dbReference>
<sequence>MGVFNKNPHKNHGKKHKDRDQQVPSNGSSSAAPNAEEYAEPPPAYFHHPCNKVFTNEDKVPFDEQRDLISQKLGFEVVFNYQSFRKLSHLWEFAMLSRLVDEYHDRMTKEELKTTIVELRRNGVSEGQLAFFDFCCIHNDESTPEKYLVARGK</sequence>
<keyword evidence="3" id="KW-1185">Reference proteome</keyword>
<evidence type="ECO:0000313" key="2">
    <source>
        <dbReference type="EMBL" id="PMD42312.1"/>
    </source>
</evidence>
<name>A0A2J6RUW7_HYAVF</name>
<organism evidence="2 3">
    <name type="scientific">Hyaloscypha variabilis (strain UAMH 11265 / GT02V1 / F)</name>
    <name type="common">Meliniomyces variabilis</name>
    <dbReference type="NCBI Taxonomy" id="1149755"/>
    <lineage>
        <taxon>Eukaryota</taxon>
        <taxon>Fungi</taxon>
        <taxon>Dikarya</taxon>
        <taxon>Ascomycota</taxon>
        <taxon>Pezizomycotina</taxon>
        <taxon>Leotiomycetes</taxon>
        <taxon>Helotiales</taxon>
        <taxon>Hyaloscyphaceae</taxon>
        <taxon>Hyaloscypha</taxon>
        <taxon>Hyaloscypha variabilis</taxon>
    </lineage>
</organism>
<feature type="compositionally biased region" description="Basic residues" evidence="1">
    <location>
        <begin position="7"/>
        <end position="17"/>
    </location>
</feature>
<protein>
    <submittedName>
        <fullName evidence="2">Uncharacterized protein</fullName>
    </submittedName>
</protein>
<evidence type="ECO:0000256" key="1">
    <source>
        <dbReference type="SAM" id="MobiDB-lite"/>
    </source>
</evidence>
<accession>A0A2J6RUW7</accession>
<dbReference type="Proteomes" id="UP000235786">
    <property type="component" value="Unassembled WGS sequence"/>
</dbReference>
<evidence type="ECO:0000313" key="3">
    <source>
        <dbReference type="Proteomes" id="UP000235786"/>
    </source>
</evidence>
<feature type="compositionally biased region" description="Low complexity" evidence="1">
    <location>
        <begin position="24"/>
        <end position="36"/>
    </location>
</feature>
<dbReference type="AlphaFoldDB" id="A0A2J6RUW7"/>